<sequence>MIHPQYQEAAWLRRLLIGISLLFLSLLLIVPLLAIFYQALAAGWQTFLSALQQTEALHAIKLTLIVAAISLPLNLFFGVIMAWLLSNFDFKGKQLITTLIDLPLSVSPVVAGLMFVLLFGINGLFGAWLDANDIEVIFALPGIVLATLFVTFPLVVKSLLPSMKTQGNSEEQAALTLGASVWQIFFRVTLPKIKWPLLYGAILANARAMGEFGAVSVVSGHIRNLTNTIPLHVEILYNEYQFTAAFACASLLALIAILTLLLQNLVAYLQKRKRKQPQAASDYMLSRLPVKSAV</sequence>
<comment type="subcellular location">
    <subcellularLocation>
        <location evidence="1">Cell membrane</location>
        <topology evidence="1">Multi-pass membrane protein</topology>
    </subcellularLocation>
</comment>
<evidence type="ECO:0000256" key="2">
    <source>
        <dbReference type="ARBA" id="ARBA00011779"/>
    </source>
</evidence>
<protein>
    <submittedName>
        <fullName evidence="11">Sulfate transport system permease protein</fullName>
    </submittedName>
</protein>
<dbReference type="PROSITE" id="PS50928">
    <property type="entry name" value="ABC_TM1"/>
    <property type="match status" value="1"/>
</dbReference>
<dbReference type="CDD" id="cd06261">
    <property type="entry name" value="TM_PBP2"/>
    <property type="match status" value="1"/>
</dbReference>
<dbReference type="InterPro" id="IPR005667">
    <property type="entry name" value="Sulph_transpt2"/>
</dbReference>
<dbReference type="Pfam" id="PF00528">
    <property type="entry name" value="BPD_transp_1"/>
    <property type="match status" value="1"/>
</dbReference>
<dbReference type="PANTHER" id="PTHR30406">
    <property type="entry name" value="SULFATE TRANSPORT SYSTEM PERMEASE PROTEIN"/>
    <property type="match status" value="1"/>
</dbReference>
<dbReference type="NCBIfam" id="TIGR00969">
    <property type="entry name" value="3a0106s02"/>
    <property type="match status" value="1"/>
</dbReference>
<evidence type="ECO:0000256" key="4">
    <source>
        <dbReference type="ARBA" id="ARBA00022692"/>
    </source>
</evidence>
<feature type="transmembrane region" description="Helical" evidence="9">
    <location>
        <begin position="15"/>
        <end position="41"/>
    </location>
</feature>
<dbReference type="SUPFAM" id="SSF161098">
    <property type="entry name" value="MetI-like"/>
    <property type="match status" value="1"/>
</dbReference>
<dbReference type="GO" id="GO:0015419">
    <property type="term" value="F:ABC-type sulfate transporter activity"/>
    <property type="evidence" value="ECO:0007669"/>
    <property type="project" value="InterPro"/>
</dbReference>
<dbReference type="InterPro" id="IPR035906">
    <property type="entry name" value="MetI-like_sf"/>
</dbReference>
<dbReference type="PANTHER" id="PTHR30406:SF1">
    <property type="entry name" value="SULFATE TRANSPORT SYSTEM PERMEASE PROTEIN CYSW"/>
    <property type="match status" value="1"/>
</dbReference>
<feature type="transmembrane region" description="Helical" evidence="9">
    <location>
        <begin position="62"/>
        <end position="85"/>
    </location>
</feature>
<feature type="domain" description="ABC transmembrane type-1" evidence="10">
    <location>
        <begin position="60"/>
        <end position="267"/>
    </location>
</feature>
<keyword evidence="7 9" id="KW-0472">Membrane</keyword>
<dbReference type="RefSeq" id="WP_084255991.1">
    <property type="nucleotide sequence ID" value="NZ_FWWV01000004.1"/>
</dbReference>
<organism evidence="11 12">
    <name type="scientific">Pasteurella testudinis DSM 23072</name>
    <dbReference type="NCBI Taxonomy" id="1122938"/>
    <lineage>
        <taxon>Bacteria</taxon>
        <taxon>Pseudomonadati</taxon>
        <taxon>Pseudomonadota</taxon>
        <taxon>Gammaproteobacteria</taxon>
        <taxon>Pasteurellales</taxon>
        <taxon>Pasteurellaceae</taxon>
        <taxon>Pasteurella</taxon>
    </lineage>
</organism>
<reference evidence="12" key="1">
    <citation type="submission" date="2017-04" db="EMBL/GenBank/DDBJ databases">
        <authorList>
            <person name="Varghese N."/>
            <person name="Submissions S."/>
        </authorList>
    </citation>
    <scope>NUCLEOTIDE SEQUENCE [LARGE SCALE GENOMIC DNA]</scope>
    <source>
        <strain evidence="12">DSM 23072</strain>
    </source>
</reference>
<dbReference type="EMBL" id="FWWV01000004">
    <property type="protein sequence ID" value="SMB80738.1"/>
    <property type="molecule type" value="Genomic_DNA"/>
</dbReference>
<comment type="subunit">
    <text evidence="2">The complex is composed of two ATP-binding proteins (CysA), two transmembrane proteins (CysT and CysW) and a solute-binding protein (CysP).</text>
</comment>
<dbReference type="AlphaFoldDB" id="A0A1W1UHZ7"/>
<accession>A0A1W1UHZ7</accession>
<comment type="function">
    <text evidence="8">Part of the ABC transporter complex CysAWTP (TC 3.A.1.6.1) involved in sulfate/thiosulfate import. Probably responsible for the translocation of the substrate across the membrane.</text>
</comment>
<evidence type="ECO:0000256" key="7">
    <source>
        <dbReference type="ARBA" id="ARBA00023136"/>
    </source>
</evidence>
<keyword evidence="4 9" id="KW-0812">Transmembrane</keyword>
<keyword evidence="3" id="KW-0813">Transport</keyword>
<evidence type="ECO:0000256" key="6">
    <source>
        <dbReference type="ARBA" id="ARBA00023032"/>
    </source>
</evidence>
<evidence type="ECO:0000256" key="9">
    <source>
        <dbReference type="SAM" id="Phobius"/>
    </source>
</evidence>
<evidence type="ECO:0000313" key="12">
    <source>
        <dbReference type="Proteomes" id="UP000192408"/>
    </source>
</evidence>
<dbReference type="Gene3D" id="1.10.3720.10">
    <property type="entry name" value="MetI-like"/>
    <property type="match status" value="1"/>
</dbReference>
<keyword evidence="6" id="KW-0764">Sulfate transport</keyword>
<dbReference type="STRING" id="1122938.SAMN05660772_01684"/>
<keyword evidence="12" id="KW-1185">Reference proteome</keyword>
<gene>
    <name evidence="11" type="ORF">SAMN05660772_01684</name>
</gene>
<proteinExistence type="predicted"/>
<dbReference type="InterPro" id="IPR011866">
    <property type="entry name" value="CysW_permease"/>
</dbReference>
<evidence type="ECO:0000256" key="1">
    <source>
        <dbReference type="ARBA" id="ARBA00004651"/>
    </source>
</evidence>
<keyword evidence="5 9" id="KW-1133">Transmembrane helix</keyword>
<dbReference type="Proteomes" id="UP000192408">
    <property type="component" value="Unassembled WGS sequence"/>
</dbReference>
<feature type="transmembrane region" description="Helical" evidence="9">
    <location>
        <begin position="136"/>
        <end position="160"/>
    </location>
</feature>
<evidence type="ECO:0000256" key="8">
    <source>
        <dbReference type="ARBA" id="ARBA00025323"/>
    </source>
</evidence>
<dbReference type="GO" id="GO:0005886">
    <property type="term" value="C:plasma membrane"/>
    <property type="evidence" value="ECO:0007669"/>
    <property type="project" value="UniProtKB-SubCell"/>
</dbReference>
<evidence type="ECO:0000256" key="3">
    <source>
        <dbReference type="ARBA" id="ARBA00022448"/>
    </source>
</evidence>
<name>A0A1W1UHZ7_9PAST</name>
<feature type="transmembrane region" description="Helical" evidence="9">
    <location>
        <begin position="105"/>
        <end position="129"/>
    </location>
</feature>
<dbReference type="NCBIfam" id="TIGR02140">
    <property type="entry name" value="permease_CysW"/>
    <property type="match status" value="1"/>
</dbReference>
<evidence type="ECO:0000256" key="5">
    <source>
        <dbReference type="ARBA" id="ARBA00022989"/>
    </source>
</evidence>
<evidence type="ECO:0000259" key="10">
    <source>
        <dbReference type="PROSITE" id="PS50928"/>
    </source>
</evidence>
<evidence type="ECO:0000313" key="11">
    <source>
        <dbReference type="EMBL" id="SMB80738.1"/>
    </source>
</evidence>
<dbReference type="InterPro" id="IPR000515">
    <property type="entry name" value="MetI-like"/>
</dbReference>
<feature type="transmembrane region" description="Helical" evidence="9">
    <location>
        <begin position="242"/>
        <end position="266"/>
    </location>
</feature>